<dbReference type="Proteomes" id="UP000001819">
    <property type="component" value="Chromosome X"/>
</dbReference>
<protein>
    <submittedName>
        <fullName evidence="3">Uncharacterized protein</fullName>
    </submittedName>
</protein>
<sequence length="123" mass="14307">MDERPSICDVCGLAKSDDESSLSEEENQSEPDTQSEPDNQSEAENQSEPDDQSEEENKEVDEKEQFQNECRQLWLTLNRNGLELKKMTATQQKLEKDLESVERLTEMGRFIKDRLEQESHNNI</sequence>
<dbReference type="KEGG" id="dpo:117184593"/>
<feature type="region of interest" description="Disordered" evidence="1">
    <location>
        <begin position="1"/>
        <end position="66"/>
    </location>
</feature>
<evidence type="ECO:0000313" key="2">
    <source>
        <dbReference type="Proteomes" id="UP000001819"/>
    </source>
</evidence>
<reference evidence="3" key="1">
    <citation type="submission" date="2025-08" db="UniProtKB">
        <authorList>
            <consortium name="RefSeq"/>
        </authorList>
    </citation>
    <scope>IDENTIFICATION</scope>
    <source>
        <strain evidence="3">MV-25-SWS-2005</strain>
        <tissue evidence="3">Whole body</tissue>
    </source>
</reference>
<evidence type="ECO:0000256" key="1">
    <source>
        <dbReference type="SAM" id="MobiDB-lite"/>
    </source>
</evidence>
<feature type="compositionally biased region" description="Acidic residues" evidence="1">
    <location>
        <begin position="19"/>
        <end position="59"/>
    </location>
</feature>
<dbReference type="RefSeq" id="XP_033238839.1">
    <property type="nucleotide sequence ID" value="XM_033382948.1"/>
</dbReference>
<dbReference type="AlphaFoldDB" id="A0A6I8W891"/>
<gene>
    <name evidence="3" type="primary">LOC117184593</name>
</gene>
<organism evidence="2 3">
    <name type="scientific">Drosophila pseudoobscura pseudoobscura</name>
    <name type="common">Fruit fly</name>
    <dbReference type="NCBI Taxonomy" id="46245"/>
    <lineage>
        <taxon>Eukaryota</taxon>
        <taxon>Metazoa</taxon>
        <taxon>Ecdysozoa</taxon>
        <taxon>Arthropoda</taxon>
        <taxon>Hexapoda</taxon>
        <taxon>Insecta</taxon>
        <taxon>Pterygota</taxon>
        <taxon>Neoptera</taxon>
        <taxon>Endopterygota</taxon>
        <taxon>Diptera</taxon>
        <taxon>Brachycera</taxon>
        <taxon>Muscomorpha</taxon>
        <taxon>Ephydroidea</taxon>
        <taxon>Drosophilidae</taxon>
        <taxon>Drosophila</taxon>
        <taxon>Sophophora</taxon>
    </lineage>
</organism>
<dbReference type="InParanoid" id="A0A6I8W891"/>
<evidence type="ECO:0000313" key="3">
    <source>
        <dbReference type="RefSeq" id="XP_033238839.1"/>
    </source>
</evidence>
<keyword evidence="2" id="KW-1185">Reference proteome</keyword>
<accession>A0A6I8W891</accession>
<proteinExistence type="predicted"/>
<name>A0A6I8W891_DROPS</name>